<dbReference type="OrthoDB" id="121974at2"/>
<organism evidence="2 3">
    <name type="scientific">Pedosphaera parvula (strain Ellin514)</name>
    <dbReference type="NCBI Taxonomy" id="320771"/>
    <lineage>
        <taxon>Bacteria</taxon>
        <taxon>Pseudomonadati</taxon>
        <taxon>Verrucomicrobiota</taxon>
        <taxon>Pedosphaerae</taxon>
        <taxon>Pedosphaerales</taxon>
        <taxon>Pedosphaeraceae</taxon>
        <taxon>Pedosphaera</taxon>
    </lineage>
</organism>
<gene>
    <name evidence="2" type="ORF">Cflav_PD0517</name>
</gene>
<dbReference type="Proteomes" id="UP000003688">
    <property type="component" value="Unassembled WGS sequence"/>
</dbReference>
<reference evidence="2 3" key="1">
    <citation type="journal article" date="2011" name="J. Bacteriol.">
        <title>Genome sequence of 'Pedosphaera parvula' Ellin514, an aerobic Verrucomicrobial isolate from pasture soil.</title>
        <authorList>
            <person name="Kant R."/>
            <person name="van Passel M.W."/>
            <person name="Sangwan P."/>
            <person name="Palva A."/>
            <person name="Lucas S."/>
            <person name="Copeland A."/>
            <person name="Lapidus A."/>
            <person name="Glavina Del Rio T."/>
            <person name="Dalin E."/>
            <person name="Tice H."/>
            <person name="Bruce D."/>
            <person name="Goodwin L."/>
            <person name="Pitluck S."/>
            <person name="Chertkov O."/>
            <person name="Larimer F.W."/>
            <person name="Land M.L."/>
            <person name="Hauser L."/>
            <person name="Brettin T.S."/>
            <person name="Detter J.C."/>
            <person name="Han S."/>
            <person name="de Vos W.M."/>
            <person name="Janssen P.H."/>
            <person name="Smidt H."/>
        </authorList>
    </citation>
    <scope>NUCLEOTIDE SEQUENCE [LARGE SCALE GENOMIC DNA]</scope>
    <source>
        <strain evidence="2 3">Ellin514</strain>
    </source>
</reference>
<dbReference type="EMBL" id="ABOX02000067">
    <property type="protein sequence ID" value="EEF57483.1"/>
    <property type="molecule type" value="Genomic_DNA"/>
</dbReference>
<sequence>MTDFSFLFELEKQSHSFEVRSSASKISLLLSPNFFEHGSSGRIWSRNEILERLPTEDGSTKIKSRDYKATPLAADVVLITYISANQEGDAISGEFLRSSIWRKNPTGWQMEFHQGTRKQ</sequence>
<protein>
    <recommendedName>
        <fullName evidence="1">DUF4440 domain-containing protein</fullName>
    </recommendedName>
</protein>
<dbReference type="InterPro" id="IPR027843">
    <property type="entry name" value="DUF4440"/>
</dbReference>
<comment type="caution">
    <text evidence="2">The sequence shown here is derived from an EMBL/GenBank/DDBJ whole genome shotgun (WGS) entry which is preliminary data.</text>
</comment>
<feature type="domain" description="DUF4440" evidence="1">
    <location>
        <begin position="9"/>
        <end position="110"/>
    </location>
</feature>
<dbReference type="SUPFAM" id="SSF54427">
    <property type="entry name" value="NTF2-like"/>
    <property type="match status" value="1"/>
</dbReference>
<dbReference type="InterPro" id="IPR032710">
    <property type="entry name" value="NTF2-like_dom_sf"/>
</dbReference>
<evidence type="ECO:0000313" key="2">
    <source>
        <dbReference type="EMBL" id="EEF57483.1"/>
    </source>
</evidence>
<dbReference type="Pfam" id="PF14534">
    <property type="entry name" value="DUF4440"/>
    <property type="match status" value="1"/>
</dbReference>
<dbReference type="STRING" id="320771.Cflav_PD0517"/>
<dbReference type="Gene3D" id="3.10.450.50">
    <property type="match status" value="1"/>
</dbReference>
<dbReference type="RefSeq" id="WP_007418501.1">
    <property type="nucleotide sequence ID" value="NZ_ABOX02000067.1"/>
</dbReference>
<evidence type="ECO:0000313" key="3">
    <source>
        <dbReference type="Proteomes" id="UP000003688"/>
    </source>
</evidence>
<keyword evidence="3" id="KW-1185">Reference proteome</keyword>
<accession>B9XRR8</accession>
<proteinExistence type="predicted"/>
<dbReference type="AlphaFoldDB" id="B9XRR8"/>
<evidence type="ECO:0000259" key="1">
    <source>
        <dbReference type="Pfam" id="PF14534"/>
    </source>
</evidence>
<name>B9XRR8_PEDPL</name>